<dbReference type="Proteomes" id="UP000187417">
    <property type="component" value="Unassembled WGS sequence"/>
</dbReference>
<dbReference type="EMBL" id="MNQH01000002">
    <property type="protein sequence ID" value="OKY96152.1"/>
    <property type="molecule type" value="Genomic_DNA"/>
</dbReference>
<dbReference type="STRING" id="28117.BHV66_02155"/>
<gene>
    <name evidence="1" type="ORF">BHV66_02155</name>
</gene>
<comment type="caution">
    <text evidence="1">The sequence shown here is derived from an EMBL/GenBank/DDBJ whole genome shotgun (WGS) entry which is preliminary data.</text>
</comment>
<proteinExistence type="predicted"/>
<evidence type="ECO:0000313" key="1">
    <source>
        <dbReference type="EMBL" id="OKY96152.1"/>
    </source>
</evidence>
<accession>A0A1Q6FBN8</accession>
<name>A0A1Q6FBN8_9BACT</name>
<reference evidence="1 2" key="1">
    <citation type="journal article" date="2016" name="Nat. Biotechnol.">
        <title>Measurement of bacterial replication rates in microbial communities.</title>
        <authorList>
            <person name="Brown C.T."/>
            <person name="Olm M.R."/>
            <person name="Thomas B.C."/>
            <person name="Banfield J.F."/>
        </authorList>
    </citation>
    <scope>NUCLEOTIDE SEQUENCE [LARGE SCALE GENOMIC DNA]</scope>
    <source>
        <strain evidence="1">CAG:67_53_122</strain>
    </source>
</reference>
<sequence>MPLAAAGLFFGGCREAKKKNCRELFYRHYEAQVKGFMRATPDANPLLSRKVAEYMLNRMFELDTAFVCLEGEALEAFQRKYGRLLQREYDSVVAVYGDCRGRFEKCYDENIKGFMRTMLDTDTVLARKRAAFALKRAYEIDSAFVWMEGAQLTEFLDSIRLVIREEIARIR</sequence>
<organism evidence="1 2">
    <name type="scientific">Alistipes putredinis</name>
    <dbReference type="NCBI Taxonomy" id="28117"/>
    <lineage>
        <taxon>Bacteria</taxon>
        <taxon>Pseudomonadati</taxon>
        <taxon>Bacteroidota</taxon>
        <taxon>Bacteroidia</taxon>
        <taxon>Bacteroidales</taxon>
        <taxon>Rikenellaceae</taxon>
        <taxon>Alistipes</taxon>
    </lineage>
</organism>
<protein>
    <submittedName>
        <fullName evidence="1">Uncharacterized protein</fullName>
    </submittedName>
</protein>
<evidence type="ECO:0000313" key="2">
    <source>
        <dbReference type="Proteomes" id="UP000187417"/>
    </source>
</evidence>
<dbReference type="AlphaFoldDB" id="A0A1Q6FBN8"/>